<dbReference type="AlphaFoldDB" id="A0A7C1CCU1"/>
<comment type="caution">
    <text evidence="2">The sequence shown here is derived from an EMBL/GenBank/DDBJ whole genome shotgun (WGS) entry which is preliminary data.</text>
</comment>
<proteinExistence type="predicted"/>
<feature type="coiled-coil region" evidence="1">
    <location>
        <begin position="115"/>
        <end position="186"/>
    </location>
</feature>
<dbReference type="EMBL" id="DSAY01000076">
    <property type="protein sequence ID" value="HDP14963.1"/>
    <property type="molecule type" value="Genomic_DNA"/>
</dbReference>
<gene>
    <name evidence="2" type="ORF">ENN26_04190</name>
</gene>
<sequence length="283" mass="33218">MSSRQVIVEQADLSRLERLIERLIEEYRKYSEKILAEIKQSRLEVLMGFLASELASTRARKASLEQQLNYLDKKFQEVTELYYTRFKSIIVEYLKSIRDYSRQFLEMAEPEFNSLRKVKSQVEFAQEFSRELEKRYSWINEELVNALVTVDLEARINDMKRLIESLEDLQKQLIAQSSSYRDIQEKINKYSFPRDIARHGTVIYLPIVAVKCEFTGEKATYYMGPSADAPIIQSILEKPPSLEDKYRLPPSEIDVEKLRKKLATLATDPQEKSLLERIEIEVV</sequence>
<feature type="coiled-coil region" evidence="1">
    <location>
        <begin position="6"/>
        <end position="74"/>
    </location>
</feature>
<keyword evidence="1" id="KW-0175">Coiled coil</keyword>
<accession>A0A7C1CCU1</accession>
<organism evidence="2">
    <name type="scientific">Thermofilum adornatum</name>
    <dbReference type="NCBI Taxonomy" id="1365176"/>
    <lineage>
        <taxon>Archaea</taxon>
        <taxon>Thermoproteota</taxon>
        <taxon>Thermoprotei</taxon>
        <taxon>Thermofilales</taxon>
        <taxon>Thermofilaceae</taxon>
        <taxon>Thermofilum</taxon>
    </lineage>
</organism>
<protein>
    <submittedName>
        <fullName evidence="2">Uncharacterized protein</fullName>
    </submittedName>
</protein>
<evidence type="ECO:0000256" key="1">
    <source>
        <dbReference type="SAM" id="Coils"/>
    </source>
</evidence>
<name>A0A7C1CCU1_9CREN</name>
<reference evidence="2" key="1">
    <citation type="journal article" date="2020" name="mSystems">
        <title>Genome- and Community-Level Interaction Insights into Carbon Utilization and Element Cycling Functions of Hydrothermarchaeota in Hydrothermal Sediment.</title>
        <authorList>
            <person name="Zhou Z."/>
            <person name="Liu Y."/>
            <person name="Xu W."/>
            <person name="Pan J."/>
            <person name="Luo Z.H."/>
            <person name="Li M."/>
        </authorList>
    </citation>
    <scope>NUCLEOTIDE SEQUENCE [LARGE SCALE GENOMIC DNA]</scope>
    <source>
        <strain evidence="2">SpSt-116</strain>
    </source>
</reference>
<evidence type="ECO:0000313" key="2">
    <source>
        <dbReference type="EMBL" id="HDP14963.1"/>
    </source>
</evidence>